<dbReference type="GO" id="GO:0003723">
    <property type="term" value="F:RNA binding"/>
    <property type="evidence" value="ECO:0007669"/>
    <property type="project" value="UniProtKB-KW"/>
</dbReference>
<feature type="domain" description="RNA-binding protein AU-1/Ribonuclease E/G" evidence="10">
    <location>
        <begin position="338"/>
        <end position="608"/>
    </location>
</feature>
<organism evidence="12">
    <name type="scientific">hydrothermal vent metagenome</name>
    <dbReference type="NCBI Taxonomy" id="652676"/>
    <lineage>
        <taxon>unclassified sequences</taxon>
        <taxon>metagenomes</taxon>
        <taxon>ecological metagenomes</taxon>
    </lineage>
</organism>
<dbReference type="InterPro" id="IPR019307">
    <property type="entry name" value="RNA-bd_AU-1/RNase_E/G"/>
</dbReference>
<dbReference type="AlphaFoldDB" id="A0A3B0SEY3"/>
<dbReference type="EC" id="3.1.26.12" evidence="12"/>
<feature type="compositionally biased region" description="Low complexity" evidence="9">
    <location>
        <begin position="862"/>
        <end position="881"/>
    </location>
</feature>
<dbReference type="PANTHER" id="PTHR30001:SF1">
    <property type="entry name" value="RIBONUCLEASE E_G-LIKE PROTEIN, CHLOROPLASTIC"/>
    <property type="match status" value="1"/>
</dbReference>
<feature type="compositionally biased region" description="Basic residues" evidence="9">
    <location>
        <begin position="963"/>
        <end position="976"/>
    </location>
</feature>
<evidence type="ECO:0000256" key="4">
    <source>
        <dbReference type="ARBA" id="ARBA00022723"/>
    </source>
</evidence>
<feature type="region of interest" description="Disordered" evidence="9">
    <location>
        <begin position="135"/>
        <end position="282"/>
    </location>
</feature>
<feature type="compositionally biased region" description="Polar residues" evidence="9">
    <location>
        <begin position="907"/>
        <end position="922"/>
    </location>
</feature>
<keyword evidence="5" id="KW-0255">Endonuclease</keyword>
<proteinExistence type="inferred from homology"/>
<feature type="compositionally biased region" description="Low complexity" evidence="9">
    <location>
        <begin position="827"/>
        <end position="852"/>
    </location>
</feature>
<feature type="compositionally biased region" description="Acidic residues" evidence="9">
    <location>
        <begin position="149"/>
        <end position="271"/>
    </location>
</feature>
<evidence type="ECO:0000259" key="10">
    <source>
        <dbReference type="Pfam" id="PF10150"/>
    </source>
</evidence>
<feature type="compositionally biased region" description="Basic residues" evidence="9">
    <location>
        <begin position="800"/>
        <end position="815"/>
    </location>
</feature>
<keyword evidence="3" id="KW-0540">Nuclease</keyword>
<evidence type="ECO:0000256" key="3">
    <source>
        <dbReference type="ARBA" id="ARBA00022722"/>
    </source>
</evidence>
<dbReference type="Pfam" id="PF20833">
    <property type="entry name" value="RNase_E_G_Thio"/>
    <property type="match status" value="1"/>
</dbReference>
<dbReference type="HAMAP" id="MF_00970">
    <property type="entry name" value="RNase_E"/>
    <property type="match status" value="1"/>
</dbReference>
<keyword evidence="4" id="KW-0479">Metal-binding</keyword>
<dbReference type="InterPro" id="IPR012340">
    <property type="entry name" value="NA-bd_OB-fold"/>
</dbReference>
<evidence type="ECO:0000256" key="2">
    <source>
        <dbReference type="ARBA" id="ARBA00022490"/>
    </source>
</evidence>
<dbReference type="SUPFAM" id="SSF50249">
    <property type="entry name" value="Nucleic acid-binding proteins"/>
    <property type="match status" value="1"/>
</dbReference>
<dbReference type="GO" id="GO:0005737">
    <property type="term" value="C:cytoplasm"/>
    <property type="evidence" value="ECO:0007669"/>
    <property type="project" value="TreeGrafter"/>
</dbReference>
<keyword evidence="6 12" id="KW-0378">Hydrolase</keyword>
<evidence type="ECO:0000256" key="1">
    <source>
        <dbReference type="ARBA" id="ARBA00001946"/>
    </source>
</evidence>
<feature type="domain" description="RNase E/G thioredoxin-like" evidence="11">
    <location>
        <begin position="620"/>
        <end position="704"/>
    </location>
</feature>
<keyword evidence="7" id="KW-0460">Magnesium</keyword>
<dbReference type="Pfam" id="PF10150">
    <property type="entry name" value="RNase_E_G"/>
    <property type="match status" value="1"/>
</dbReference>
<feature type="compositionally biased region" description="Basic residues" evidence="9">
    <location>
        <begin position="890"/>
        <end position="902"/>
    </location>
</feature>
<evidence type="ECO:0000313" key="12">
    <source>
        <dbReference type="EMBL" id="VAW02890.1"/>
    </source>
</evidence>
<keyword evidence="2" id="KW-0963">Cytoplasm</keyword>
<protein>
    <submittedName>
        <fullName evidence="12">Ribonuclease E</fullName>
        <ecNumber evidence="12">3.1.26.12</ecNumber>
    </submittedName>
</protein>
<evidence type="ECO:0000256" key="6">
    <source>
        <dbReference type="ARBA" id="ARBA00022801"/>
    </source>
</evidence>
<dbReference type="PANTHER" id="PTHR30001">
    <property type="entry name" value="RIBONUCLEASE"/>
    <property type="match status" value="1"/>
</dbReference>
<dbReference type="GO" id="GO:0008995">
    <property type="term" value="F:ribonuclease E activity"/>
    <property type="evidence" value="ECO:0007669"/>
    <property type="project" value="UniProtKB-EC"/>
</dbReference>
<sequence length="976" mass="106954">MTKKMLIDAAHPEEVRVALLSQGKIEDFDFESAAKRPLRGNIFLARVTRVEPSLQAAFVDYGGNRHGFLAFSEIHPDYYQIPISDRQLLQEAEQEVVKLAAELELVQRGDEDDDDNGHDEDDDDGQDVVVVAEEEADKEQTAEAGSSDTEADDAEGDGEDDAEGADLSDAETNDTEASDDASKEEEEEEEDVKNDADDAADTSDNGADESAEEDDNSPELTAAEDGEAEDAAEDSVVEDTVAEDTVAEASSVEDGDDAEDDSNDDDADEAAEEKPASASARKARAQLFERYKEAKRKRSNLLRNYKIQEVIKRRQILLIQVVKEERGNKGAALTTYMSLAGRYCVLMPNTARGGGISRKIAHVSDRRRLRRVVDSLDVPQGMGLIIRTAGSKRTKVEIKRDYDYLLRLWENIRTLTLKSIAPCMVYEEANLIKRAIRDLYDKDISSVLIEGENGYREAKDFMKMLMPSHAKNVQPYKEAAPIFLRHGIEEQLDGMYQPTVRLKSGGYIVIHQTEALIAIDVNSGRSTRERNIEQTALKTNVEAATEAARQFRLRDLAGLIVIDFIDMDEPRNNRKVEKALKEAMKTDRARVQVGRISPFGLLELSRQRRRSGIVDGTTQTCPTCAGAGAIRSNEIAALRILRAIEGEAISGKVGRITLRASLDVSLHILNHNRDWIKRIEDANGVAIEILADPDKAGDAHELEKSGIPSERKTERTFISADQNEPVEVVEEVVEPIDDETEEKRDNNGRKRGRRRRGGRGRDARQETAAPDEKTDDADAGGDQAEKVAGAGGEENDDGKPKKRRRGRRGGRRNRRSNGDGDPTATPQEADAPQSDEAAAPADAPADANDEQPAPQPLESVDAPEATAPTEQAAPEAASEAASAEEDPAPKKRTRKRRVRKKPATSDKAATQTSAEQDSQSEPVSKPAPEPADAASNGAAKPSDAPQEAAPSAKEDTAESPPAPKKRSRKGWWQKAV</sequence>
<comment type="cofactor">
    <cofactor evidence="1">
        <name>Mg(2+)</name>
        <dbReference type="ChEBI" id="CHEBI:18420"/>
    </cofactor>
</comment>
<feature type="compositionally biased region" description="Basic residues" evidence="9">
    <location>
        <begin position="749"/>
        <end position="758"/>
    </location>
</feature>
<dbReference type="GO" id="GO:0006364">
    <property type="term" value="P:rRNA processing"/>
    <property type="evidence" value="ECO:0007669"/>
    <property type="project" value="TreeGrafter"/>
</dbReference>
<dbReference type="GO" id="GO:0046872">
    <property type="term" value="F:metal ion binding"/>
    <property type="evidence" value="ECO:0007669"/>
    <property type="project" value="UniProtKB-KW"/>
</dbReference>
<evidence type="ECO:0000256" key="9">
    <source>
        <dbReference type="SAM" id="MobiDB-lite"/>
    </source>
</evidence>
<accession>A0A3B0SEY3</accession>
<dbReference type="Gene3D" id="3.40.1260.20">
    <property type="entry name" value="Ribonuclease E, catalytic domain"/>
    <property type="match status" value="1"/>
</dbReference>
<evidence type="ECO:0000256" key="5">
    <source>
        <dbReference type="ARBA" id="ARBA00022759"/>
    </source>
</evidence>
<dbReference type="Gene3D" id="2.40.50.140">
    <property type="entry name" value="Nucleic acid-binding proteins"/>
    <property type="match status" value="1"/>
</dbReference>
<dbReference type="EMBL" id="UOEH01000376">
    <property type="protein sequence ID" value="VAW02890.1"/>
    <property type="molecule type" value="Genomic_DNA"/>
</dbReference>
<feature type="compositionally biased region" description="Acidic residues" evidence="9">
    <location>
        <begin position="727"/>
        <end position="740"/>
    </location>
</feature>
<dbReference type="InterPro" id="IPR048583">
    <property type="entry name" value="RNase_E_G_thioredoxin-like"/>
</dbReference>
<evidence type="ECO:0000256" key="8">
    <source>
        <dbReference type="ARBA" id="ARBA00022884"/>
    </source>
</evidence>
<evidence type="ECO:0000256" key="7">
    <source>
        <dbReference type="ARBA" id="ARBA00022842"/>
    </source>
</evidence>
<gene>
    <name evidence="12" type="ORF">MNBD_ALPHA05-1948</name>
</gene>
<keyword evidence="8" id="KW-0694">RNA-binding</keyword>
<dbReference type="NCBIfam" id="TIGR00757">
    <property type="entry name" value="RNaseEG"/>
    <property type="match status" value="1"/>
</dbReference>
<dbReference type="InterPro" id="IPR004659">
    <property type="entry name" value="RNase_E/G"/>
</dbReference>
<feature type="region of interest" description="Disordered" evidence="9">
    <location>
        <begin position="696"/>
        <end position="976"/>
    </location>
</feature>
<evidence type="ECO:0000259" key="11">
    <source>
        <dbReference type="Pfam" id="PF20833"/>
    </source>
</evidence>
<reference evidence="12" key="1">
    <citation type="submission" date="2018-06" db="EMBL/GenBank/DDBJ databases">
        <authorList>
            <person name="Zhirakovskaya E."/>
        </authorList>
    </citation>
    <scope>NUCLEOTIDE SEQUENCE</scope>
</reference>
<name>A0A3B0SEY3_9ZZZZ</name>
<feature type="compositionally biased region" description="Basic and acidic residues" evidence="9">
    <location>
        <begin position="696"/>
        <end position="715"/>
    </location>
</feature>
<dbReference type="InterPro" id="IPR028878">
    <property type="entry name" value="RNase_E"/>
</dbReference>